<proteinExistence type="predicted"/>
<dbReference type="RefSeq" id="WP_382221121.1">
    <property type="nucleotide sequence ID" value="NZ_JBHTCA010000004.1"/>
</dbReference>
<dbReference type="Proteomes" id="UP001596501">
    <property type="component" value="Unassembled WGS sequence"/>
</dbReference>
<reference evidence="3" key="1">
    <citation type="journal article" date="2019" name="Int. J. Syst. Evol. Microbiol.">
        <title>The Global Catalogue of Microorganisms (GCM) 10K type strain sequencing project: providing services to taxonomists for standard genome sequencing and annotation.</title>
        <authorList>
            <consortium name="The Broad Institute Genomics Platform"/>
            <consortium name="The Broad Institute Genome Sequencing Center for Infectious Disease"/>
            <person name="Wu L."/>
            <person name="Ma J."/>
        </authorList>
    </citation>
    <scope>NUCLEOTIDE SEQUENCE [LARGE SCALE GENOMIC DNA]</scope>
    <source>
        <strain evidence="3">CGMCC 1.12371</strain>
    </source>
</reference>
<keyword evidence="3" id="KW-1185">Reference proteome</keyword>
<dbReference type="InterPro" id="IPR021344">
    <property type="entry name" value="DUF2970"/>
</dbReference>
<evidence type="ECO:0000256" key="1">
    <source>
        <dbReference type="SAM" id="Phobius"/>
    </source>
</evidence>
<gene>
    <name evidence="2" type="ORF">ACFQPB_06915</name>
</gene>
<feature type="transmembrane region" description="Helical" evidence="1">
    <location>
        <begin position="44"/>
        <end position="69"/>
    </location>
</feature>
<evidence type="ECO:0000313" key="2">
    <source>
        <dbReference type="EMBL" id="MFC7408588.1"/>
    </source>
</evidence>
<dbReference type="Pfam" id="PF11174">
    <property type="entry name" value="DUF2970"/>
    <property type="match status" value="1"/>
</dbReference>
<evidence type="ECO:0000313" key="3">
    <source>
        <dbReference type="Proteomes" id="UP001596501"/>
    </source>
</evidence>
<keyword evidence="1" id="KW-0812">Transmembrane</keyword>
<keyword evidence="1" id="KW-1133">Transmembrane helix</keyword>
<name>A0ABW2QGJ4_9BURK</name>
<keyword evidence="1" id="KW-0472">Membrane</keyword>
<accession>A0ABW2QGJ4</accession>
<protein>
    <submittedName>
        <fullName evidence="2">DUF2970 domain-containing protein</fullName>
    </submittedName>
</protein>
<dbReference type="EMBL" id="JBHTCA010000004">
    <property type="protein sequence ID" value="MFC7408588.1"/>
    <property type="molecule type" value="Genomic_DNA"/>
</dbReference>
<organism evidence="2 3">
    <name type="scientific">Hydrogenophaga atypica</name>
    <dbReference type="NCBI Taxonomy" id="249409"/>
    <lineage>
        <taxon>Bacteria</taxon>
        <taxon>Pseudomonadati</taxon>
        <taxon>Pseudomonadota</taxon>
        <taxon>Betaproteobacteria</taxon>
        <taxon>Burkholderiales</taxon>
        <taxon>Comamonadaceae</taxon>
        <taxon>Hydrogenophaga</taxon>
    </lineage>
</organism>
<sequence length="70" mass="7764">MSGPESPTSRQPGLLYTLRAVLWGFLGVRRKSDYQQDLVKLNPLHLVLVGVLVAFAFVAGLMLLVRWVVA</sequence>
<comment type="caution">
    <text evidence="2">The sequence shown here is derived from an EMBL/GenBank/DDBJ whole genome shotgun (WGS) entry which is preliminary data.</text>
</comment>